<protein>
    <recommendedName>
        <fullName evidence="7">DUF5117 domain-containing protein</fullName>
    </recommendedName>
</protein>
<gene>
    <name evidence="5" type="ORF">CCALI_02447</name>
</gene>
<dbReference type="InterPro" id="IPR034032">
    <property type="entry name" value="Zn_MMP-like_bac"/>
</dbReference>
<dbReference type="InParanoid" id="S0EWV3"/>
<keyword evidence="2" id="KW-0732">Signal</keyword>
<accession>S0EWV3</accession>
<keyword evidence="6" id="KW-1185">Reference proteome</keyword>
<feature type="domain" description="DUF5117" evidence="4">
    <location>
        <begin position="343"/>
        <end position="550"/>
    </location>
</feature>
<dbReference type="InterPro" id="IPR033413">
    <property type="entry name" value="DUF5117"/>
</dbReference>
<dbReference type="PANTHER" id="PTHR38478">
    <property type="entry name" value="PEPTIDASE M1A AND M12B"/>
    <property type="match status" value="1"/>
</dbReference>
<dbReference type="SUPFAM" id="SSF55486">
    <property type="entry name" value="Metalloproteases ('zincins'), catalytic domain"/>
    <property type="match status" value="1"/>
</dbReference>
<evidence type="ECO:0000256" key="2">
    <source>
        <dbReference type="SAM" id="SignalP"/>
    </source>
</evidence>
<evidence type="ECO:0000313" key="5">
    <source>
        <dbReference type="EMBL" id="CCW36246.1"/>
    </source>
</evidence>
<feature type="chain" id="PRO_5004485843" description="DUF5117 domain-containing protein" evidence="2">
    <location>
        <begin position="23"/>
        <end position="1152"/>
    </location>
</feature>
<dbReference type="InterPro" id="IPR032534">
    <property type="entry name" value="EcxA_zinc-bd"/>
</dbReference>
<dbReference type="Pfam" id="PF17148">
    <property type="entry name" value="DUF5117"/>
    <property type="match status" value="1"/>
</dbReference>
<reference evidence="6" key="1">
    <citation type="submission" date="2013-03" db="EMBL/GenBank/DDBJ databases">
        <title>Genome sequence of Chthonomonas calidirosea, the first sequenced genome from the Armatimonadetes phylum (formally candidate division OP10).</title>
        <authorList>
            <person name="Lee K.C.Y."/>
            <person name="Morgan X.C."/>
            <person name="Dunfield P.F."/>
            <person name="Tamas I."/>
            <person name="Houghton K.M."/>
            <person name="Vyssotski M."/>
            <person name="Ryan J.L.J."/>
            <person name="Lagutin K."/>
            <person name="McDonald I.R."/>
            <person name="Stott M.B."/>
        </authorList>
    </citation>
    <scope>NUCLEOTIDE SEQUENCE [LARGE SCALE GENOMIC DNA]</scope>
    <source>
        <strain evidence="6">DSM 23976 / ICMP 18418 / T49</strain>
    </source>
</reference>
<evidence type="ECO:0008006" key="7">
    <source>
        <dbReference type="Google" id="ProtNLM"/>
    </source>
</evidence>
<evidence type="ECO:0000256" key="1">
    <source>
        <dbReference type="SAM" id="MobiDB-lite"/>
    </source>
</evidence>
<name>S0EWV3_CHTCT</name>
<dbReference type="HOGENOM" id="CLU_008630_0_0_0"/>
<dbReference type="KEGG" id="ccz:CCALI_02447"/>
<dbReference type="InterPro" id="IPR024079">
    <property type="entry name" value="MetalloPept_cat_dom_sf"/>
</dbReference>
<dbReference type="Gene3D" id="3.40.390.10">
    <property type="entry name" value="Collagenase (Catalytic Domain)"/>
    <property type="match status" value="1"/>
</dbReference>
<dbReference type="CDD" id="cd04276">
    <property type="entry name" value="ZnMc_MMP_like_2"/>
    <property type="match status" value="1"/>
</dbReference>
<dbReference type="RefSeq" id="WP_016483758.1">
    <property type="nucleotide sequence ID" value="NC_021487.1"/>
</dbReference>
<organism evidence="5 6">
    <name type="scientific">Chthonomonas calidirosea (strain DSM 23976 / ICMP 18418 / T49)</name>
    <dbReference type="NCBI Taxonomy" id="1303518"/>
    <lineage>
        <taxon>Bacteria</taxon>
        <taxon>Bacillati</taxon>
        <taxon>Armatimonadota</taxon>
        <taxon>Chthonomonadia</taxon>
        <taxon>Chthonomonadales</taxon>
        <taxon>Chthonomonadaceae</taxon>
        <taxon>Chthonomonas</taxon>
    </lineage>
</organism>
<dbReference type="Pfam" id="PF16313">
    <property type="entry name" value="DUF4953"/>
    <property type="match status" value="1"/>
</dbReference>
<sequence length="1152" mass="127957">MKPFGRFCVLATLLLCAAPLYGAQQPQQSPQKQQVSSPSQKVTLAIRAKEGQIARYRQVADLKVSAQGMSLALQIKQTQRVKFTKVDPSGDITLEQTTESGEITTNGHSTPLPDEEKTTDVLVIHPDGTLASYQSADGEAQARDSVRLIEATSVVFPKQPVGEGDSWSYTYQPNDKLGIRAGKADFKIDGEETVASADTFRVELSFTETSGEHPITAKGTLWIEKSSGDTVKSDLQVDNVPFGGPDAPTLASGHFTSERTEGSPLGDVKTGGVASASEAPKPKTIDEVVQGFEKLPGFVTIYRKKTDEGDIIYMEIPEDLLNKLLFMEVTARTGTSAQIVAGTPINDLLFKFVKTPDGKLTIVVPNINFRVRPDTPLARAVKRSFADAELESFVIKAQQPDRKSLLIDVSDLFKGDIAQVTDIFSNPLGGLLGGGGGGYTLDRSKTYVTSIKNFPKDLVVETHYNFMKIGRGGGTSLADLLGGSSSVLADDRSIPFIVNYTLFPLPTDNGYMPRLADPRVGYFQVDFQDLDDDSKSDQSVHYIYRWHLVKADPSAPLSEPTQPIVMWLDNAIPLQYREAIKEGILYWNRAFEKIGFKNAIVVKQMPDNADWDTADMRYNVVRWVTSPSSGYAVSLMRVNPLTGQILNADITIDANLVRFTKVEQQVEVDPASYFNEMMQPLSPKELLKRSLQEMRCDMPAEGVQNAWFGSMALKLLEPAGLIKTDETAYVNAYLRSVVAHEMGHILGLRHNFVASTYHNLDQLKNEQIIDKTGISASVMDYLPFNIAALHQRDVAFWTPRIGPYDEWAIKYGYLPIPGAKTPEAELYTLHQIASACNLPGHAYESDEIADQFDPDVARFDLGADPLTYWKRSLDLSRYLLLTLSKRVPAPGQSYWEFTRDFNGLLNIHVASAARAARYIGGLYVNRNQRGDYLEHPTLLPIPRSQQEAALRLVCTYMLSSDAFKFPSSYYTHFTTNPNAGFAVMLQRQDYPIFDTISRAQESCLRYLFSSITLDRIVNNEFKVGAANTLPLTELFHTVSAAVWSELAHGENINALHRDLQRTYIDIMSDMVVNPTNPAPEDAKMLAWYQLRTLRDEIEASLKRPHDEYTRIHLADCLMRINRALHAQQIIGGPQGGSASSLLQLLLGDQKQK</sequence>
<evidence type="ECO:0000313" key="6">
    <source>
        <dbReference type="Proteomes" id="UP000014227"/>
    </source>
</evidence>
<dbReference type="eggNOG" id="COG5549">
    <property type="taxonomic scope" value="Bacteria"/>
</dbReference>
<feature type="domain" description="EcxA zinc-binding" evidence="3">
    <location>
        <begin position="726"/>
        <end position="1047"/>
    </location>
</feature>
<dbReference type="OrthoDB" id="9776599at2"/>
<dbReference type="GO" id="GO:0008237">
    <property type="term" value="F:metallopeptidase activity"/>
    <property type="evidence" value="ECO:0007669"/>
    <property type="project" value="InterPro"/>
</dbReference>
<proteinExistence type="predicted"/>
<dbReference type="PANTHER" id="PTHR38478:SF1">
    <property type="entry name" value="ZINC DEPENDENT METALLOPROTEASE DOMAIN LIPOPROTEIN"/>
    <property type="match status" value="1"/>
</dbReference>
<evidence type="ECO:0000259" key="4">
    <source>
        <dbReference type="Pfam" id="PF17148"/>
    </source>
</evidence>
<dbReference type="EMBL" id="HF951689">
    <property type="protein sequence ID" value="CCW36246.1"/>
    <property type="molecule type" value="Genomic_DNA"/>
</dbReference>
<dbReference type="AlphaFoldDB" id="S0EWV3"/>
<dbReference type="PATRIC" id="fig|1303518.3.peg.2545"/>
<feature type="signal peptide" evidence="2">
    <location>
        <begin position="1"/>
        <end position="22"/>
    </location>
</feature>
<feature type="region of interest" description="Disordered" evidence="1">
    <location>
        <begin position="240"/>
        <end position="279"/>
    </location>
</feature>
<evidence type="ECO:0000259" key="3">
    <source>
        <dbReference type="Pfam" id="PF16313"/>
    </source>
</evidence>
<dbReference type="Proteomes" id="UP000014227">
    <property type="component" value="Chromosome I"/>
</dbReference>
<dbReference type="STRING" id="454171.CP488_01642"/>